<dbReference type="EMBL" id="JARKIB010000250">
    <property type="protein sequence ID" value="KAJ7719575.1"/>
    <property type="molecule type" value="Genomic_DNA"/>
</dbReference>
<name>A0AAD7HFG1_9AGAR</name>
<gene>
    <name evidence="2" type="ORF">B0H16DRAFT_1606138</name>
</gene>
<dbReference type="AlphaFoldDB" id="A0AAD7HFG1"/>
<feature type="compositionally biased region" description="Pro residues" evidence="1">
    <location>
        <begin position="129"/>
        <end position="150"/>
    </location>
</feature>
<accession>A0AAD7HFG1</accession>
<evidence type="ECO:0000313" key="2">
    <source>
        <dbReference type="EMBL" id="KAJ7719575.1"/>
    </source>
</evidence>
<keyword evidence="3" id="KW-1185">Reference proteome</keyword>
<evidence type="ECO:0000313" key="3">
    <source>
        <dbReference type="Proteomes" id="UP001215598"/>
    </source>
</evidence>
<proteinExistence type="predicted"/>
<reference evidence="2" key="1">
    <citation type="submission" date="2023-03" db="EMBL/GenBank/DDBJ databases">
        <title>Massive genome expansion in bonnet fungi (Mycena s.s.) driven by repeated elements and novel gene families across ecological guilds.</title>
        <authorList>
            <consortium name="Lawrence Berkeley National Laboratory"/>
            <person name="Harder C.B."/>
            <person name="Miyauchi S."/>
            <person name="Viragh M."/>
            <person name="Kuo A."/>
            <person name="Thoen E."/>
            <person name="Andreopoulos B."/>
            <person name="Lu D."/>
            <person name="Skrede I."/>
            <person name="Drula E."/>
            <person name="Henrissat B."/>
            <person name="Morin E."/>
            <person name="Kohler A."/>
            <person name="Barry K."/>
            <person name="LaButti K."/>
            <person name="Morin E."/>
            <person name="Salamov A."/>
            <person name="Lipzen A."/>
            <person name="Mereny Z."/>
            <person name="Hegedus B."/>
            <person name="Baldrian P."/>
            <person name="Stursova M."/>
            <person name="Weitz H."/>
            <person name="Taylor A."/>
            <person name="Grigoriev I.V."/>
            <person name="Nagy L.G."/>
            <person name="Martin F."/>
            <person name="Kauserud H."/>
        </authorList>
    </citation>
    <scope>NUCLEOTIDE SEQUENCE</scope>
    <source>
        <strain evidence="2">CBHHK182m</strain>
    </source>
</reference>
<feature type="region of interest" description="Disordered" evidence="1">
    <location>
        <begin position="129"/>
        <end position="153"/>
    </location>
</feature>
<protein>
    <submittedName>
        <fullName evidence="2">Uncharacterized protein</fullName>
    </submittedName>
</protein>
<organism evidence="2 3">
    <name type="scientific">Mycena metata</name>
    <dbReference type="NCBI Taxonomy" id="1033252"/>
    <lineage>
        <taxon>Eukaryota</taxon>
        <taxon>Fungi</taxon>
        <taxon>Dikarya</taxon>
        <taxon>Basidiomycota</taxon>
        <taxon>Agaricomycotina</taxon>
        <taxon>Agaricomycetes</taxon>
        <taxon>Agaricomycetidae</taxon>
        <taxon>Agaricales</taxon>
        <taxon>Marasmiineae</taxon>
        <taxon>Mycenaceae</taxon>
        <taxon>Mycena</taxon>
    </lineage>
</organism>
<dbReference type="Proteomes" id="UP001215598">
    <property type="component" value="Unassembled WGS sequence"/>
</dbReference>
<comment type="caution">
    <text evidence="2">The sequence shown here is derived from an EMBL/GenBank/DDBJ whole genome shotgun (WGS) entry which is preliminary data.</text>
</comment>
<sequence length="245" mass="25799">MDISSLVSAANAHTANGLRMAEAISDIASRTRTLETTAVVVTGVEATLDSHAAILQTILDRISALSGSAPPAPKLSPTPKRAREDDVVEAPAKRAHLAPNLVLPPTFSLPTAPPAPQFAAPGFAAPAAPPAPLELPTAPPALPRAPPSSNPPRVHVDSAREVLFGPLDWEGNHKNTPRNLILNVLSNVNMRNARFTSRKGGDEESAILTFDAPAVAEWFTTTWNSSSRVGYTVCVARPMLSPPKV</sequence>
<evidence type="ECO:0000256" key="1">
    <source>
        <dbReference type="SAM" id="MobiDB-lite"/>
    </source>
</evidence>